<proteinExistence type="inferred from homology"/>
<evidence type="ECO:0000259" key="4">
    <source>
        <dbReference type="Pfam" id="PF01420"/>
    </source>
</evidence>
<sequence length="398" mass="44728">MNEWKEYTVEEISSNAKYALSTGPFGSAISSKFFKKEGVPVIRGGNLSPAVGKRLNDNGLVFLDHAKAEGFQRSVARRGDLVFTCWGTINQVGLIDDRSQYLEYVVSNKQMKWTPDPKKANAEFLYYLFSGPNKQSEILNNGIGAAVPGFNLGQLRSHVIQLPPLPEQKAIAQVLSSLDDKIDLLHRQNKTLEAIAETLFRQWFIEEAQDDWHRGTLKDEFDFTMGQSPPGSSFNDERIGMPMFQGNADFGFRFPNARVYTTEPKRMAGAMDTLISVRAPVGAQNMAYEICCIGRGVAAFRYKRSSNFYTYTYFKMHSLMAEIKQFNNEGTIFGAISKSDFNTLVTVIPPSELIEAFESKAKPLNDKVIGNCRQIQTLEKLRDNLLPKLISGKVRLIE</sequence>
<dbReference type="CDD" id="cd17495">
    <property type="entry name" value="RMtype1_S_Cep9333ORF4827P-TRD2-CR2_like"/>
    <property type="match status" value="1"/>
</dbReference>
<keyword evidence="5" id="KW-0378">Hydrolase</keyword>
<dbReference type="Proteomes" id="UP000249354">
    <property type="component" value="Unassembled WGS sequence"/>
</dbReference>
<keyword evidence="3" id="KW-0238">DNA-binding</keyword>
<name>A0A2W4U0Z4_9CYAN</name>
<evidence type="ECO:0000256" key="2">
    <source>
        <dbReference type="ARBA" id="ARBA00022747"/>
    </source>
</evidence>
<dbReference type="EMBL" id="QBMC01000120">
    <property type="protein sequence ID" value="PZO13694.1"/>
    <property type="molecule type" value="Genomic_DNA"/>
</dbReference>
<dbReference type="PANTHER" id="PTHR30408">
    <property type="entry name" value="TYPE-1 RESTRICTION ENZYME ECOKI SPECIFICITY PROTEIN"/>
    <property type="match status" value="1"/>
</dbReference>
<evidence type="ECO:0000256" key="3">
    <source>
        <dbReference type="ARBA" id="ARBA00023125"/>
    </source>
</evidence>
<evidence type="ECO:0000313" key="5">
    <source>
        <dbReference type="EMBL" id="PZO13694.1"/>
    </source>
</evidence>
<dbReference type="SUPFAM" id="SSF116734">
    <property type="entry name" value="DNA methylase specificity domain"/>
    <property type="match status" value="2"/>
</dbReference>
<accession>A0A2W4U0Z4</accession>
<dbReference type="Pfam" id="PF01420">
    <property type="entry name" value="Methylase_S"/>
    <property type="match status" value="1"/>
</dbReference>
<dbReference type="PANTHER" id="PTHR30408:SF12">
    <property type="entry name" value="TYPE I RESTRICTION ENZYME MJAVIII SPECIFICITY SUBUNIT"/>
    <property type="match status" value="1"/>
</dbReference>
<keyword evidence="2" id="KW-0680">Restriction system</keyword>
<dbReference type="GO" id="GO:0004519">
    <property type="term" value="F:endonuclease activity"/>
    <property type="evidence" value="ECO:0007669"/>
    <property type="project" value="UniProtKB-KW"/>
</dbReference>
<dbReference type="InterPro" id="IPR044946">
    <property type="entry name" value="Restrct_endonuc_typeI_TRD_sf"/>
</dbReference>
<keyword evidence="5" id="KW-0540">Nuclease</keyword>
<dbReference type="Gene3D" id="3.90.220.20">
    <property type="entry name" value="DNA methylase specificity domains"/>
    <property type="match status" value="2"/>
</dbReference>
<organism evidence="5 6">
    <name type="scientific">Leptolyngbya foveolarum</name>
    <dbReference type="NCBI Taxonomy" id="47253"/>
    <lineage>
        <taxon>Bacteria</taxon>
        <taxon>Bacillati</taxon>
        <taxon>Cyanobacteriota</taxon>
        <taxon>Cyanophyceae</taxon>
        <taxon>Leptolyngbyales</taxon>
        <taxon>Leptolyngbyaceae</taxon>
        <taxon>Leptolyngbya group</taxon>
        <taxon>Leptolyngbya</taxon>
    </lineage>
</organism>
<feature type="domain" description="Type I restriction modification DNA specificity" evidence="4">
    <location>
        <begin position="78"/>
        <end position="193"/>
    </location>
</feature>
<comment type="similarity">
    <text evidence="1">Belongs to the type-I restriction system S methylase family.</text>
</comment>
<dbReference type="GO" id="GO:0009307">
    <property type="term" value="P:DNA restriction-modification system"/>
    <property type="evidence" value="ECO:0007669"/>
    <property type="project" value="UniProtKB-KW"/>
</dbReference>
<dbReference type="InterPro" id="IPR052021">
    <property type="entry name" value="Type-I_RS_S_subunit"/>
</dbReference>
<reference evidence="5 6" key="2">
    <citation type="submission" date="2018-06" db="EMBL/GenBank/DDBJ databases">
        <title>Metagenomic assembly of (sub)arctic Cyanobacteria and their associated microbiome from non-axenic cultures.</title>
        <authorList>
            <person name="Baurain D."/>
        </authorList>
    </citation>
    <scope>NUCLEOTIDE SEQUENCE [LARGE SCALE GENOMIC DNA]</scope>
    <source>
        <strain evidence="5">ULC129bin1</strain>
    </source>
</reference>
<comment type="caution">
    <text evidence="5">The sequence shown here is derived from an EMBL/GenBank/DDBJ whole genome shotgun (WGS) entry which is preliminary data.</text>
</comment>
<dbReference type="AlphaFoldDB" id="A0A2W4U0Z4"/>
<reference evidence="6" key="1">
    <citation type="submission" date="2018-04" db="EMBL/GenBank/DDBJ databases">
        <authorList>
            <person name="Cornet L."/>
        </authorList>
    </citation>
    <scope>NUCLEOTIDE SEQUENCE [LARGE SCALE GENOMIC DNA]</scope>
</reference>
<gene>
    <name evidence="5" type="ORF">DCF25_15795</name>
</gene>
<keyword evidence="5" id="KW-0255">Endonuclease</keyword>
<dbReference type="InterPro" id="IPR000055">
    <property type="entry name" value="Restrct_endonuc_typeI_TRD"/>
</dbReference>
<evidence type="ECO:0000256" key="1">
    <source>
        <dbReference type="ARBA" id="ARBA00010923"/>
    </source>
</evidence>
<dbReference type="GO" id="GO:0003677">
    <property type="term" value="F:DNA binding"/>
    <property type="evidence" value="ECO:0007669"/>
    <property type="project" value="UniProtKB-KW"/>
</dbReference>
<evidence type="ECO:0000313" key="6">
    <source>
        <dbReference type="Proteomes" id="UP000249354"/>
    </source>
</evidence>
<protein>
    <submittedName>
        <fullName evidence="5">Restriction endonuclease subunit S</fullName>
    </submittedName>
</protein>